<dbReference type="EMBL" id="KN396136">
    <property type="protein sequence ID" value="KHG11587.1"/>
    <property type="molecule type" value="Genomic_DNA"/>
</dbReference>
<reference evidence="3" key="2">
    <citation type="submission" date="2014-09" db="EMBL/GenBank/DDBJ databases">
        <authorList>
            <person name="Mudge J."/>
            <person name="Ramaraj T."/>
            <person name="Lindquist I.E."/>
            <person name="Bharti A.K."/>
            <person name="Sundararajan A."/>
            <person name="Cameron C.T."/>
            <person name="Woodward J.E."/>
            <person name="May G.D."/>
            <person name="Brubaker C."/>
            <person name="Broadhvest J."/>
            <person name="Wilkins T.A."/>
        </authorList>
    </citation>
    <scope>NUCLEOTIDE SEQUENCE</scope>
    <source>
        <strain evidence="3">cv. AKA8401</strain>
    </source>
</reference>
<evidence type="ECO:0000313" key="2">
    <source>
        <dbReference type="EMBL" id="KHG27215.1"/>
    </source>
</evidence>
<name>A0A0B0PQF2_GOSAR</name>
<sequence>MSNTTLITSHCLWLNHNITYSH</sequence>
<reference evidence="2" key="1">
    <citation type="submission" date="2014-09" db="EMBL/GenBank/DDBJ databases">
        <title>G. arboreum L. cv. AKA8401 A2 genome assembly version 1.0.</title>
        <authorList>
            <person name="Mudge J."/>
            <person name="Ramaraj T."/>
            <person name="Lindquist I.E."/>
            <person name="Bharti A.K."/>
            <person name="Sundararajan A."/>
            <person name="Cameron C.T."/>
            <person name="Woodward J.E."/>
            <person name="May G.D."/>
            <person name="Brubaker C."/>
            <person name="Broadhvest J."/>
            <person name="Wilkins T.A."/>
        </authorList>
    </citation>
    <scope>NUCLEOTIDE SEQUENCE</scope>
</reference>
<organism evidence="2 3">
    <name type="scientific">Gossypium arboreum</name>
    <name type="common">Tree cotton</name>
    <name type="synonym">Gossypium nanking</name>
    <dbReference type="NCBI Taxonomy" id="29729"/>
    <lineage>
        <taxon>Eukaryota</taxon>
        <taxon>Viridiplantae</taxon>
        <taxon>Streptophyta</taxon>
        <taxon>Embryophyta</taxon>
        <taxon>Tracheophyta</taxon>
        <taxon>Spermatophyta</taxon>
        <taxon>Magnoliopsida</taxon>
        <taxon>eudicotyledons</taxon>
        <taxon>Gunneridae</taxon>
        <taxon>Pentapetalae</taxon>
        <taxon>rosids</taxon>
        <taxon>malvids</taxon>
        <taxon>Malvales</taxon>
        <taxon>Malvaceae</taxon>
        <taxon>Malvoideae</taxon>
        <taxon>Gossypium</taxon>
    </lineage>
</organism>
<evidence type="ECO:0000313" key="3">
    <source>
        <dbReference type="Proteomes" id="UP000032142"/>
    </source>
</evidence>
<evidence type="ECO:0000313" key="1">
    <source>
        <dbReference type="EMBL" id="KHG11587.1"/>
    </source>
</evidence>
<keyword evidence="3" id="KW-1185">Reference proteome</keyword>
<dbReference type="EMBL" id="KN440342">
    <property type="protein sequence ID" value="KHG27215.1"/>
    <property type="molecule type" value="Genomic_DNA"/>
</dbReference>
<accession>A0A0B0PQF2</accession>
<proteinExistence type="predicted"/>
<gene>
    <name evidence="1" type="ORF">F383_13243</name>
    <name evidence="2" type="ORF">F383_34002</name>
</gene>
<protein>
    <submittedName>
        <fullName evidence="2">Uncharacterized protein</fullName>
    </submittedName>
</protein>
<dbReference type="AlphaFoldDB" id="A0A0B0PQF2"/>
<dbReference type="Proteomes" id="UP000032142">
    <property type="component" value="Unassembled WGS sequence"/>
</dbReference>